<feature type="region of interest" description="Disordered" evidence="1">
    <location>
        <begin position="136"/>
        <end position="192"/>
    </location>
</feature>
<dbReference type="Gene3D" id="4.10.1080.10">
    <property type="entry name" value="TSP type-3 repeat"/>
    <property type="match status" value="1"/>
</dbReference>
<organism evidence="3 4">
    <name type="scientific">Aureitalea marina</name>
    <dbReference type="NCBI Taxonomy" id="930804"/>
    <lineage>
        <taxon>Bacteria</taxon>
        <taxon>Pseudomonadati</taxon>
        <taxon>Bacteroidota</taxon>
        <taxon>Flavobacteriia</taxon>
        <taxon>Flavobacteriales</taxon>
        <taxon>Flavobacteriaceae</taxon>
        <taxon>Aureitalea</taxon>
    </lineage>
</organism>
<dbReference type="Proteomes" id="UP000239800">
    <property type="component" value="Unassembled WGS sequence"/>
</dbReference>
<dbReference type="RefSeq" id="WP_104812207.1">
    <property type="nucleotide sequence ID" value="NZ_MQUB01000001.1"/>
</dbReference>
<dbReference type="EMBL" id="MQUB01000001">
    <property type="protein sequence ID" value="PQB04279.1"/>
    <property type="molecule type" value="Genomic_DNA"/>
</dbReference>
<dbReference type="OrthoDB" id="1159446at2"/>
<dbReference type="GO" id="GO:0005509">
    <property type="term" value="F:calcium ion binding"/>
    <property type="evidence" value="ECO:0007669"/>
    <property type="project" value="InterPro"/>
</dbReference>
<dbReference type="InterPro" id="IPR028974">
    <property type="entry name" value="TSP_type-3_rpt"/>
</dbReference>
<reference evidence="3 4" key="1">
    <citation type="submission" date="2016-11" db="EMBL/GenBank/DDBJ databases">
        <title>Trade-off between light-utilization and light-protection in marine flavobacteria.</title>
        <authorList>
            <person name="Kumagai Y."/>
        </authorList>
    </citation>
    <scope>NUCLEOTIDE SEQUENCE [LARGE SCALE GENOMIC DNA]</scope>
    <source>
        <strain evidence="3 4">NBRC 107741</strain>
    </source>
</reference>
<proteinExistence type="predicted"/>
<accession>A0A2S7KNS5</accession>
<evidence type="ECO:0000313" key="3">
    <source>
        <dbReference type="EMBL" id="PQB04279.1"/>
    </source>
</evidence>
<evidence type="ECO:0000313" key="4">
    <source>
        <dbReference type="Proteomes" id="UP000239800"/>
    </source>
</evidence>
<sequence>MRRKLLLFSLIFWALYSCNDGDIIVTTFEFDDATLQSCFGSDVVVFFKINNDPAESISVQIPGDESLFVESDTLNFTLNGNTSKVNYRLFNEAVDASYFCNSIPPTTPSISQEYLANDGSATLFITTIFDDNDGLDPEFEGDGDTDGDGLPDFYDFDDDGDNVPTLSEIGIDPQNPQDTDGDGIPNYLDTDDDNDGILTRYEDTNIDLDPTNDVTDPLAGPDFLNPAVSVSTVIDIYRIHEFSFNSDVRVLLNDLVLISGEEQIIQESLDLGTQTGILSGSLFVTPDFQ</sequence>
<feature type="chain" id="PRO_5015695725" description="Calcium-binding protein" evidence="2">
    <location>
        <begin position="20"/>
        <end position="289"/>
    </location>
</feature>
<evidence type="ECO:0000256" key="2">
    <source>
        <dbReference type="SAM" id="SignalP"/>
    </source>
</evidence>
<feature type="signal peptide" evidence="2">
    <location>
        <begin position="1"/>
        <end position="19"/>
    </location>
</feature>
<name>A0A2S7KNS5_9FLAO</name>
<keyword evidence="2" id="KW-0732">Signal</keyword>
<gene>
    <name evidence="3" type="ORF">BST85_04710</name>
</gene>
<evidence type="ECO:0008006" key="5">
    <source>
        <dbReference type="Google" id="ProtNLM"/>
    </source>
</evidence>
<comment type="caution">
    <text evidence="3">The sequence shown here is derived from an EMBL/GenBank/DDBJ whole genome shotgun (WGS) entry which is preliminary data.</text>
</comment>
<keyword evidence="4" id="KW-1185">Reference proteome</keyword>
<protein>
    <recommendedName>
        <fullName evidence="5">Calcium-binding protein</fullName>
    </recommendedName>
</protein>
<feature type="compositionally biased region" description="Acidic residues" evidence="1">
    <location>
        <begin position="136"/>
        <end position="161"/>
    </location>
</feature>
<dbReference type="AlphaFoldDB" id="A0A2S7KNS5"/>
<evidence type="ECO:0000256" key="1">
    <source>
        <dbReference type="SAM" id="MobiDB-lite"/>
    </source>
</evidence>
<dbReference type="PROSITE" id="PS51257">
    <property type="entry name" value="PROKAR_LIPOPROTEIN"/>
    <property type="match status" value="1"/>
</dbReference>